<dbReference type="GO" id="GO:0005576">
    <property type="term" value="C:extracellular region"/>
    <property type="evidence" value="ECO:0007669"/>
    <property type="project" value="UniProtKB-SubCell"/>
</dbReference>
<dbReference type="AlphaFoldDB" id="A0A8J3DI84"/>
<evidence type="ECO:0000256" key="2">
    <source>
        <dbReference type="ARBA" id="ARBA00005558"/>
    </source>
</evidence>
<evidence type="ECO:0000259" key="5">
    <source>
        <dbReference type="Pfam" id="PF04717"/>
    </source>
</evidence>
<evidence type="ECO:0000256" key="4">
    <source>
        <dbReference type="SAM" id="MobiDB-lite"/>
    </source>
</evidence>
<dbReference type="InterPro" id="IPR006533">
    <property type="entry name" value="T6SS_Vgr_RhsGE"/>
</dbReference>
<dbReference type="InterPro" id="IPR037026">
    <property type="entry name" value="Vgr_OB-fold_dom_sf"/>
</dbReference>
<dbReference type="SUPFAM" id="SSF69349">
    <property type="entry name" value="Phage fibre proteins"/>
    <property type="match status" value="1"/>
</dbReference>
<reference evidence="7" key="1">
    <citation type="journal article" date="2014" name="Int. J. Syst. Evol. Microbiol.">
        <title>Complete genome sequence of Corynebacterium casei LMG S-19264T (=DSM 44701T), isolated from a smear-ripened cheese.</title>
        <authorList>
            <consortium name="US DOE Joint Genome Institute (JGI-PGF)"/>
            <person name="Walter F."/>
            <person name="Albersmeier A."/>
            <person name="Kalinowski J."/>
            <person name="Ruckert C."/>
        </authorList>
    </citation>
    <scope>NUCLEOTIDE SEQUENCE</scope>
    <source>
        <strain evidence="7">KCTC 42097</strain>
    </source>
</reference>
<dbReference type="RefSeq" id="WP_189489401.1">
    <property type="nucleotide sequence ID" value="NZ_BMZO01000004.1"/>
</dbReference>
<dbReference type="NCBIfam" id="TIGR01646">
    <property type="entry name" value="vgr_GE"/>
    <property type="match status" value="1"/>
</dbReference>
<reference evidence="7" key="2">
    <citation type="submission" date="2020-09" db="EMBL/GenBank/DDBJ databases">
        <authorList>
            <person name="Sun Q."/>
            <person name="Kim S."/>
        </authorList>
    </citation>
    <scope>NUCLEOTIDE SEQUENCE</scope>
    <source>
        <strain evidence="7">KCTC 42097</strain>
    </source>
</reference>
<name>A0A8J3DI84_9HYPH</name>
<feature type="domain" description="Gp5/Type VI secretion system Vgr C-terminal trimerisation" evidence="6">
    <location>
        <begin position="485"/>
        <end position="575"/>
    </location>
</feature>
<comment type="subcellular location">
    <subcellularLocation>
        <location evidence="1">Secreted</location>
    </subcellularLocation>
</comment>
<dbReference type="Gene3D" id="2.30.110.50">
    <property type="match status" value="1"/>
</dbReference>
<evidence type="ECO:0000259" key="6">
    <source>
        <dbReference type="Pfam" id="PF22178"/>
    </source>
</evidence>
<protein>
    <recommendedName>
        <fullName evidence="9">Type VI secretion system secreted protein VgrG</fullName>
    </recommendedName>
</protein>
<dbReference type="InterPro" id="IPR017847">
    <property type="entry name" value="T6SS_RhsGE_Vgr_subset"/>
</dbReference>
<sequence length="633" mass="70135">MNQFLSAGNFVQANRILKIDSPLGSDMLLPQQIHIDEGVSTLFEIRAAVHAKVEKMEAEKLVGRLVDISLLVSKEEFGDDIRRSFNGFVTGLEEGPMLGRGLRSYSMTLRPQLWLLSQRSDCRIWMDKTSLDILDTLLSEHGLPAADKSGVVSPPPAQHYSVQWNETDLDYLMRRFEEDGLFFWFEHAKGSHKLVVANSASGWRGASACAQGKSRVPISRGSTAGSHIESWTRNFAFVPGSRSGADWNFETPSTMPLATVPSLVQMPEASKRELYEYPARVSDVGAAERAQKWRMQASEADHERIAGASSVRFLEPGRRFTPCEKAHSDQIYEEYVIVRIVHEISDGSYDAGGRNCSYANRFEAVPSRVALTPHRKTRRPRVHGAQVAIVAGPAGEEIETDSYGRIKLWFPWDRKARKDGSDTCWVRVAQNWAGAGFGGQIIPRIGMEVMCAFIDGDPDRPLVVGAVANAGNAVPYALPANKTKSAFRTHTHKGQGFNELSFEDENGREEIYLHAQKDQRLHIGNDRKKHVENDQSETVGRNKGTEVGKNHDENIGKIKTLKVGDRYEVTVGKSRLVMSADGTVHVSGTKISFEADQRIDLSAASINIRAKANLNMKAKGMNMLASLINMAKG</sequence>
<dbReference type="Gene3D" id="3.55.50.10">
    <property type="entry name" value="Baseplate protein-like domains"/>
    <property type="match status" value="1"/>
</dbReference>
<keyword evidence="8" id="KW-1185">Reference proteome</keyword>
<accession>A0A8J3DI84</accession>
<feature type="region of interest" description="Disordered" evidence="4">
    <location>
        <begin position="529"/>
        <end position="551"/>
    </location>
</feature>
<evidence type="ECO:0008006" key="9">
    <source>
        <dbReference type="Google" id="ProtNLM"/>
    </source>
</evidence>
<dbReference type="SUPFAM" id="SSF69279">
    <property type="entry name" value="Phage tail proteins"/>
    <property type="match status" value="2"/>
</dbReference>
<evidence type="ECO:0000256" key="3">
    <source>
        <dbReference type="ARBA" id="ARBA00022525"/>
    </source>
</evidence>
<dbReference type="PANTHER" id="PTHR32305:SF15">
    <property type="entry name" value="PROTEIN RHSA-RELATED"/>
    <property type="match status" value="1"/>
</dbReference>
<comment type="caution">
    <text evidence="7">The sequence shown here is derived from an EMBL/GenBank/DDBJ whole genome shotgun (WGS) entry which is preliminary data.</text>
</comment>
<dbReference type="Gene3D" id="4.10.220.110">
    <property type="match status" value="1"/>
</dbReference>
<dbReference type="Pfam" id="PF05954">
    <property type="entry name" value="Phage_GPD"/>
    <property type="match status" value="1"/>
</dbReference>
<organism evidence="7 8">
    <name type="scientific">Limoniibacter endophyticus</name>
    <dbReference type="NCBI Taxonomy" id="1565040"/>
    <lineage>
        <taxon>Bacteria</taxon>
        <taxon>Pseudomonadati</taxon>
        <taxon>Pseudomonadota</taxon>
        <taxon>Alphaproteobacteria</taxon>
        <taxon>Hyphomicrobiales</taxon>
        <taxon>Bartonellaceae</taxon>
        <taxon>Limoniibacter</taxon>
    </lineage>
</organism>
<dbReference type="PANTHER" id="PTHR32305">
    <property type="match status" value="1"/>
</dbReference>
<feature type="domain" description="Gp5/Type VI secretion system Vgr protein OB-fold" evidence="5">
    <location>
        <begin position="401"/>
        <end position="466"/>
    </location>
</feature>
<dbReference type="Pfam" id="PF04717">
    <property type="entry name" value="Phage_base_V"/>
    <property type="match status" value="1"/>
</dbReference>
<evidence type="ECO:0000256" key="1">
    <source>
        <dbReference type="ARBA" id="ARBA00004613"/>
    </source>
</evidence>
<dbReference type="EMBL" id="BMZO01000004">
    <property type="protein sequence ID" value="GHC69472.1"/>
    <property type="molecule type" value="Genomic_DNA"/>
</dbReference>
<dbReference type="InterPro" id="IPR050708">
    <property type="entry name" value="T6SS_VgrG/RHS"/>
</dbReference>
<dbReference type="InterPro" id="IPR006531">
    <property type="entry name" value="Gp5/Vgr_OB"/>
</dbReference>
<comment type="similarity">
    <text evidence="2">Belongs to the VgrG protein family.</text>
</comment>
<proteinExistence type="inferred from homology"/>
<dbReference type="SUPFAM" id="SSF69255">
    <property type="entry name" value="gp5 N-terminal domain-like"/>
    <property type="match status" value="1"/>
</dbReference>
<evidence type="ECO:0000313" key="8">
    <source>
        <dbReference type="Proteomes" id="UP000641137"/>
    </source>
</evidence>
<keyword evidence="3" id="KW-0964">Secreted</keyword>
<dbReference type="Proteomes" id="UP000641137">
    <property type="component" value="Unassembled WGS sequence"/>
</dbReference>
<gene>
    <name evidence="7" type="ORF">GCM10010136_15350</name>
</gene>
<evidence type="ECO:0000313" key="7">
    <source>
        <dbReference type="EMBL" id="GHC69472.1"/>
    </source>
</evidence>
<dbReference type="InterPro" id="IPR054030">
    <property type="entry name" value="Gp5_Vgr_C"/>
</dbReference>
<dbReference type="NCBIfam" id="TIGR03361">
    <property type="entry name" value="VI_Rhs_Vgr"/>
    <property type="match status" value="1"/>
</dbReference>
<dbReference type="Pfam" id="PF22178">
    <property type="entry name" value="Gp5_trimer_C"/>
    <property type="match status" value="1"/>
</dbReference>
<dbReference type="Gene3D" id="2.40.50.230">
    <property type="entry name" value="Gp5 N-terminal domain"/>
    <property type="match status" value="1"/>
</dbReference>